<dbReference type="STRING" id="13616.ENSMODP00000055974"/>
<dbReference type="Proteomes" id="UP000002280">
    <property type="component" value="Chromosome 2"/>
</dbReference>
<dbReference type="FunFam" id="2.60.40.10:FF:000470">
    <property type="entry name" value="SLAM family member 7"/>
    <property type="match status" value="1"/>
</dbReference>
<evidence type="ECO:0000313" key="7">
    <source>
        <dbReference type="Ensembl" id="ENSMODP00000055974.1"/>
    </source>
</evidence>
<dbReference type="GO" id="GO:0042110">
    <property type="term" value="P:T cell activation"/>
    <property type="evidence" value="ECO:0000318"/>
    <property type="project" value="GO_Central"/>
</dbReference>
<dbReference type="Ensembl" id="ENSMODT00000053192.1">
    <property type="protein sequence ID" value="ENSMODP00000055974.1"/>
    <property type="gene ID" value="ENSMODG00000009405.4"/>
</dbReference>
<sequence>MRAYHGGPEIIKVPERENIKLYASGEDLDSQMLTGVLGESAILPLTIPKEKQITYILWTSKRSLAIIEMGKEGNANKTTIIDPHYKERVNFLKQSYNYAMQINHLKMEDAGSYQAEITIANITEPMKKMFTLHIHERLTEPKIIPSLKFNDNGTCLINLTCSVEQIRENASYSWMSNRQGANISTRGPILTLNWKPGDHDLNYTCIARNPVSNSSCTILAKELCAGIEHGTHCFRVLYIVVPTILVFLFISGLSFWHIQKKKEKEADIRDNECSMYDSISILNPDETETAEYVTVNSFKKNIQESLEAPNTLYATVQNTTKMDKSEILERTQNL</sequence>
<keyword evidence="4" id="KW-0325">Glycoprotein</keyword>
<dbReference type="InParanoid" id="A0A5F8H8S0"/>
<dbReference type="PANTHER" id="PTHR12080:SF18">
    <property type="entry name" value="SLAM FAMILY MEMBER 9"/>
    <property type="match status" value="1"/>
</dbReference>
<reference evidence="7" key="3">
    <citation type="submission" date="2025-09" db="UniProtKB">
        <authorList>
            <consortium name="Ensembl"/>
        </authorList>
    </citation>
    <scope>IDENTIFICATION</scope>
</reference>
<protein>
    <recommendedName>
        <fullName evidence="6">Ig-like domain-containing protein</fullName>
    </recommendedName>
</protein>
<evidence type="ECO:0000313" key="8">
    <source>
        <dbReference type="Proteomes" id="UP000002280"/>
    </source>
</evidence>
<dbReference type="Bgee" id="ENSMODG00000009405">
    <property type="expression patterns" value="Expressed in blood and 6 other cell types or tissues"/>
</dbReference>
<dbReference type="AlphaFoldDB" id="A0A5F8H8S0"/>
<organism evidence="7 8">
    <name type="scientific">Monodelphis domestica</name>
    <name type="common">Gray short-tailed opossum</name>
    <dbReference type="NCBI Taxonomy" id="13616"/>
    <lineage>
        <taxon>Eukaryota</taxon>
        <taxon>Metazoa</taxon>
        <taxon>Chordata</taxon>
        <taxon>Craniata</taxon>
        <taxon>Vertebrata</taxon>
        <taxon>Euteleostomi</taxon>
        <taxon>Mammalia</taxon>
        <taxon>Metatheria</taxon>
        <taxon>Didelphimorphia</taxon>
        <taxon>Didelphidae</taxon>
        <taxon>Monodelphis</taxon>
    </lineage>
</organism>
<dbReference type="InterPro" id="IPR015631">
    <property type="entry name" value="CD2/SLAM_rcpt"/>
</dbReference>
<evidence type="ECO:0000256" key="5">
    <source>
        <dbReference type="SAM" id="Phobius"/>
    </source>
</evidence>
<reference evidence="7 8" key="1">
    <citation type="journal article" date="2007" name="Nature">
        <title>Genome of the marsupial Monodelphis domestica reveals innovation in non-coding sequences.</title>
        <authorList>
            <person name="Mikkelsen T.S."/>
            <person name="Wakefield M.J."/>
            <person name="Aken B."/>
            <person name="Amemiya C.T."/>
            <person name="Chang J.L."/>
            <person name="Duke S."/>
            <person name="Garber M."/>
            <person name="Gentles A.J."/>
            <person name="Goodstadt L."/>
            <person name="Heger A."/>
            <person name="Jurka J."/>
            <person name="Kamal M."/>
            <person name="Mauceli E."/>
            <person name="Searle S.M."/>
            <person name="Sharpe T."/>
            <person name="Baker M.L."/>
            <person name="Batzer M.A."/>
            <person name="Benos P.V."/>
            <person name="Belov K."/>
            <person name="Clamp M."/>
            <person name="Cook A."/>
            <person name="Cuff J."/>
            <person name="Das R."/>
            <person name="Davidow L."/>
            <person name="Deakin J.E."/>
            <person name="Fazzari M.J."/>
            <person name="Glass J.L."/>
            <person name="Grabherr M."/>
            <person name="Greally J.M."/>
            <person name="Gu W."/>
            <person name="Hore T.A."/>
            <person name="Huttley G.A."/>
            <person name="Kleber M."/>
            <person name="Jirtle R.L."/>
            <person name="Koina E."/>
            <person name="Lee J.T."/>
            <person name="Mahony S."/>
            <person name="Marra M.A."/>
            <person name="Miller R.D."/>
            <person name="Nicholls R.D."/>
            <person name="Oda M."/>
            <person name="Papenfuss A.T."/>
            <person name="Parra Z.E."/>
            <person name="Pollock D.D."/>
            <person name="Ray D.A."/>
            <person name="Schein J.E."/>
            <person name="Speed T.P."/>
            <person name="Thompson K."/>
            <person name="VandeBerg J.L."/>
            <person name="Wade C.M."/>
            <person name="Walker J.A."/>
            <person name="Waters P.D."/>
            <person name="Webber C."/>
            <person name="Weidman J.R."/>
            <person name="Xie X."/>
            <person name="Zody M.C."/>
            <person name="Baldwin J."/>
            <person name="Abdouelleil A."/>
            <person name="Abdulkadir J."/>
            <person name="Abebe A."/>
            <person name="Abera B."/>
            <person name="Abreu J."/>
            <person name="Acer S.C."/>
            <person name="Aftuck L."/>
            <person name="Alexander A."/>
            <person name="An P."/>
            <person name="Anderson E."/>
            <person name="Anderson S."/>
            <person name="Arachi H."/>
            <person name="Azer M."/>
            <person name="Bachantsang P."/>
            <person name="Barry A."/>
            <person name="Bayul T."/>
            <person name="Berlin A."/>
            <person name="Bessette D."/>
            <person name="Bloom T."/>
            <person name="Bloom T."/>
            <person name="Boguslavskiy L."/>
            <person name="Bonnet C."/>
            <person name="Boukhgalter B."/>
            <person name="Bourzgui I."/>
            <person name="Brown A."/>
            <person name="Cahill P."/>
            <person name="Channer S."/>
            <person name="Cheshatsang Y."/>
            <person name="Chuda L."/>
            <person name="Citroen M."/>
            <person name="Collymore A."/>
            <person name="Cooke P."/>
            <person name="Costello M."/>
            <person name="D'Aco K."/>
            <person name="Daza R."/>
            <person name="De Haan G."/>
            <person name="DeGray S."/>
            <person name="DeMaso C."/>
            <person name="Dhargay N."/>
            <person name="Dooley K."/>
            <person name="Dooley E."/>
            <person name="Doricent M."/>
            <person name="Dorje P."/>
            <person name="Dorjee K."/>
            <person name="Dupes A."/>
            <person name="Elong R."/>
            <person name="Falk J."/>
            <person name="Farina A."/>
            <person name="Faro S."/>
            <person name="Ferguson D."/>
            <person name="Fisher S."/>
            <person name="Foley C.D."/>
            <person name="Franke A."/>
            <person name="Friedrich D."/>
            <person name="Gadbois L."/>
            <person name="Gearin G."/>
            <person name="Gearin C.R."/>
            <person name="Giannoukos G."/>
            <person name="Goode T."/>
            <person name="Graham J."/>
            <person name="Grandbois E."/>
            <person name="Grewal S."/>
            <person name="Gyaltsen K."/>
            <person name="Hafez N."/>
            <person name="Hagos B."/>
            <person name="Hall J."/>
            <person name="Henson C."/>
            <person name="Hollinger A."/>
            <person name="Honan T."/>
            <person name="Huard M.D."/>
            <person name="Hughes L."/>
            <person name="Hurhula B."/>
            <person name="Husby M.E."/>
            <person name="Kamat A."/>
            <person name="Kanga B."/>
            <person name="Kashin S."/>
            <person name="Khazanovich D."/>
            <person name="Kisner P."/>
            <person name="Lance K."/>
            <person name="Lara M."/>
            <person name="Lee W."/>
            <person name="Lennon N."/>
            <person name="Letendre F."/>
            <person name="LeVine R."/>
            <person name="Lipovsky A."/>
            <person name="Liu X."/>
            <person name="Liu J."/>
            <person name="Liu S."/>
            <person name="Lokyitsang T."/>
            <person name="Lokyitsang Y."/>
            <person name="Lubonja R."/>
            <person name="Lui A."/>
            <person name="MacDonald P."/>
            <person name="Magnisalis V."/>
            <person name="Maru K."/>
            <person name="Matthews C."/>
            <person name="McCusker W."/>
            <person name="McDonough S."/>
            <person name="Mehta T."/>
            <person name="Meldrim J."/>
            <person name="Meneus L."/>
            <person name="Mihai O."/>
            <person name="Mihalev A."/>
            <person name="Mihova T."/>
            <person name="Mittelman R."/>
            <person name="Mlenga V."/>
            <person name="Montmayeur A."/>
            <person name="Mulrain L."/>
            <person name="Navidi A."/>
            <person name="Naylor J."/>
            <person name="Negash T."/>
            <person name="Nguyen T."/>
            <person name="Nguyen N."/>
            <person name="Nicol R."/>
            <person name="Norbu C."/>
            <person name="Norbu N."/>
            <person name="Novod N."/>
            <person name="O'Neill B."/>
            <person name="Osman S."/>
            <person name="Markiewicz E."/>
            <person name="Oyono O.L."/>
            <person name="Patti C."/>
            <person name="Phunkhang P."/>
            <person name="Pierre F."/>
            <person name="Priest M."/>
            <person name="Raghuraman S."/>
            <person name="Rege F."/>
            <person name="Reyes R."/>
            <person name="Rise C."/>
            <person name="Rogov P."/>
            <person name="Ross K."/>
            <person name="Ryan E."/>
            <person name="Settipalli S."/>
            <person name="Shea T."/>
            <person name="Sherpa N."/>
            <person name="Shi L."/>
            <person name="Shih D."/>
            <person name="Sparrow T."/>
            <person name="Spaulding J."/>
            <person name="Stalker J."/>
            <person name="Stange-Thomann N."/>
            <person name="Stavropoulos S."/>
            <person name="Stone C."/>
            <person name="Strader C."/>
            <person name="Tesfaye S."/>
            <person name="Thomson T."/>
            <person name="Thoulutsang Y."/>
            <person name="Thoulutsang D."/>
            <person name="Topham K."/>
            <person name="Topping I."/>
            <person name="Tsamla T."/>
            <person name="Vassiliev H."/>
            <person name="Vo A."/>
            <person name="Wangchuk T."/>
            <person name="Wangdi T."/>
            <person name="Weiand M."/>
            <person name="Wilkinson J."/>
            <person name="Wilson A."/>
            <person name="Yadav S."/>
            <person name="Young G."/>
            <person name="Yu Q."/>
            <person name="Zembek L."/>
            <person name="Zhong D."/>
            <person name="Zimmer A."/>
            <person name="Zwirko Z."/>
            <person name="Jaffe D.B."/>
            <person name="Alvarez P."/>
            <person name="Brockman W."/>
            <person name="Butler J."/>
            <person name="Chin C."/>
            <person name="Gnerre S."/>
            <person name="MacCallum I."/>
            <person name="Graves J.A."/>
            <person name="Ponting C.P."/>
            <person name="Breen M."/>
            <person name="Samollow P.B."/>
            <person name="Lander E.S."/>
            <person name="Lindblad-Toh K."/>
        </authorList>
    </citation>
    <scope>NUCLEOTIDE SEQUENCE [LARGE SCALE GENOMIC DNA]</scope>
</reference>
<keyword evidence="5" id="KW-1133">Transmembrane helix</keyword>
<feature type="domain" description="Ig-like" evidence="6">
    <location>
        <begin position="141"/>
        <end position="224"/>
    </location>
</feature>
<evidence type="ECO:0000256" key="4">
    <source>
        <dbReference type="ARBA" id="ARBA00023180"/>
    </source>
</evidence>
<reference evidence="7" key="2">
    <citation type="submission" date="2025-08" db="UniProtKB">
        <authorList>
            <consortium name="Ensembl"/>
        </authorList>
    </citation>
    <scope>IDENTIFICATION</scope>
</reference>
<dbReference type="OMA" id="THICYNG"/>
<dbReference type="InterPro" id="IPR036179">
    <property type="entry name" value="Ig-like_dom_sf"/>
</dbReference>
<feature type="transmembrane region" description="Helical" evidence="5">
    <location>
        <begin position="236"/>
        <end position="256"/>
    </location>
</feature>
<evidence type="ECO:0000256" key="2">
    <source>
        <dbReference type="ARBA" id="ARBA00022729"/>
    </source>
</evidence>
<comment type="subcellular location">
    <subcellularLocation>
        <location evidence="1">Membrane</location>
    </subcellularLocation>
</comment>
<proteinExistence type="predicted"/>
<dbReference type="GO" id="GO:0009897">
    <property type="term" value="C:external side of plasma membrane"/>
    <property type="evidence" value="ECO:0000318"/>
    <property type="project" value="GO_Central"/>
</dbReference>
<keyword evidence="5" id="KW-0812">Transmembrane</keyword>
<evidence type="ECO:0000256" key="1">
    <source>
        <dbReference type="ARBA" id="ARBA00004370"/>
    </source>
</evidence>
<accession>A0A5F8H8S0</accession>
<dbReference type="Gene3D" id="2.60.40.10">
    <property type="entry name" value="Immunoglobulins"/>
    <property type="match status" value="2"/>
</dbReference>
<evidence type="ECO:0000259" key="6">
    <source>
        <dbReference type="PROSITE" id="PS50835"/>
    </source>
</evidence>
<name>A0A5F8H8S0_MONDO</name>
<dbReference type="InterPro" id="IPR007110">
    <property type="entry name" value="Ig-like_dom"/>
</dbReference>
<dbReference type="PROSITE" id="PS50835">
    <property type="entry name" value="IG_LIKE"/>
    <property type="match status" value="1"/>
</dbReference>
<dbReference type="GO" id="GO:0006955">
    <property type="term" value="P:immune response"/>
    <property type="evidence" value="ECO:0000318"/>
    <property type="project" value="GO_Central"/>
</dbReference>
<keyword evidence="2" id="KW-0732">Signal</keyword>
<dbReference type="InterPro" id="IPR013783">
    <property type="entry name" value="Ig-like_fold"/>
</dbReference>
<keyword evidence="3 5" id="KW-0472">Membrane</keyword>
<dbReference type="SUPFAM" id="SSF48726">
    <property type="entry name" value="Immunoglobulin"/>
    <property type="match status" value="2"/>
</dbReference>
<dbReference type="PANTHER" id="PTHR12080">
    <property type="entry name" value="SIGNALING LYMPHOCYTIC ACTIVATION MOLECULE"/>
    <property type="match status" value="1"/>
</dbReference>
<keyword evidence="8" id="KW-1185">Reference proteome</keyword>
<dbReference type="CDD" id="cd16842">
    <property type="entry name" value="Ig_SLAM-like_N"/>
    <property type="match status" value="1"/>
</dbReference>
<evidence type="ECO:0000256" key="3">
    <source>
        <dbReference type="ARBA" id="ARBA00023136"/>
    </source>
</evidence>
<dbReference type="GeneTree" id="ENSGT01030000234540"/>